<feature type="signal peptide" evidence="1">
    <location>
        <begin position="1"/>
        <end position="19"/>
    </location>
</feature>
<keyword evidence="1" id="KW-0732">Signal</keyword>
<evidence type="ECO:0000256" key="1">
    <source>
        <dbReference type="SAM" id="SignalP"/>
    </source>
</evidence>
<dbReference type="Proteomes" id="UP001209701">
    <property type="component" value="Unassembled WGS sequence"/>
</dbReference>
<evidence type="ECO:0000313" key="3">
    <source>
        <dbReference type="Proteomes" id="UP001209701"/>
    </source>
</evidence>
<sequence>MRHALLVILLSFASATCFATAQIPDTLLFLGETAPIYSAPLLPIAKDKQYYSRIRPFLGEGTCSASWHGFRANWSIERDQLILLSIQSEPCSDSPKAIPLGAIFIGRTAPLIADWYTGRVILPRGEILKHDLFSGRHLYERYRVFQIERGLVVSNEELSQLPP</sequence>
<organism evidence="2 3">
    <name type="scientific">Roseateles oligotrophus</name>
    <dbReference type="NCBI Taxonomy" id="1769250"/>
    <lineage>
        <taxon>Bacteria</taxon>
        <taxon>Pseudomonadati</taxon>
        <taxon>Pseudomonadota</taxon>
        <taxon>Betaproteobacteria</taxon>
        <taxon>Burkholderiales</taxon>
        <taxon>Sphaerotilaceae</taxon>
        <taxon>Roseateles</taxon>
    </lineage>
</organism>
<evidence type="ECO:0000313" key="2">
    <source>
        <dbReference type="EMBL" id="MCV2370053.1"/>
    </source>
</evidence>
<feature type="chain" id="PRO_5045882016" description="Lipoprotein" evidence="1">
    <location>
        <begin position="20"/>
        <end position="163"/>
    </location>
</feature>
<evidence type="ECO:0008006" key="4">
    <source>
        <dbReference type="Google" id="ProtNLM"/>
    </source>
</evidence>
<dbReference type="EMBL" id="JAJIRN010000008">
    <property type="protein sequence ID" value="MCV2370053.1"/>
    <property type="molecule type" value="Genomic_DNA"/>
</dbReference>
<reference evidence="2 3" key="1">
    <citation type="submission" date="2021-11" db="EMBL/GenBank/DDBJ databases">
        <authorList>
            <person name="Liang Q."/>
            <person name="Mou H."/>
            <person name="Liu Z."/>
        </authorList>
    </citation>
    <scope>NUCLEOTIDE SEQUENCE [LARGE SCALE GENOMIC DNA]</scope>
    <source>
        <strain evidence="2 3">CHU3</strain>
    </source>
</reference>
<accession>A0ABT2YJ28</accession>
<name>A0ABT2YJ28_9BURK</name>
<dbReference type="RefSeq" id="WP_263572636.1">
    <property type="nucleotide sequence ID" value="NZ_JAJIRN010000008.1"/>
</dbReference>
<gene>
    <name evidence="2" type="ORF">LNV07_18380</name>
</gene>
<comment type="caution">
    <text evidence="2">The sequence shown here is derived from an EMBL/GenBank/DDBJ whole genome shotgun (WGS) entry which is preliminary data.</text>
</comment>
<proteinExistence type="predicted"/>
<protein>
    <recommendedName>
        <fullName evidence="4">Lipoprotein</fullName>
    </recommendedName>
</protein>
<keyword evidence="3" id="KW-1185">Reference proteome</keyword>